<evidence type="ECO:0000256" key="4">
    <source>
        <dbReference type="ARBA" id="ARBA00022781"/>
    </source>
</evidence>
<name>A0A8E6L343_9FLOR</name>
<dbReference type="HAMAP" id="MF_01308">
    <property type="entry name" value="CemA_PxcA"/>
    <property type="match status" value="1"/>
</dbReference>
<comment type="subcellular location">
    <subcellularLocation>
        <location evidence="1">Membrane</location>
        <topology evidence="1">Multi-pass membrane protein</topology>
    </subcellularLocation>
    <subcellularLocation>
        <location evidence="9">Plastid</location>
        <location evidence="9">Chloroplast inner membrane</location>
        <topology evidence="9">Multi-pass membrane protein</topology>
    </subcellularLocation>
</comment>
<feature type="transmembrane region" description="Helical" evidence="9">
    <location>
        <begin position="167"/>
        <end position="187"/>
    </location>
</feature>
<keyword evidence="6 9" id="KW-0406">Ion transport</keyword>
<evidence type="ECO:0000256" key="1">
    <source>
        <dbReference type="ARBA" id="ARBA00004141"/>
    </source>
</evidence>
<dbReference type="GO" id="GO:0006813">
    <property type="term" value="P:potassium ion transport"/>
    <property type="evidence" value="ECO:0007669"/>
    <property type="project" value="UniProtKB-UniRule"/>
</dbReference>
<dbReference type="GO" id="GO:0015297">
    <property type="term" value="F:antiporter activity"/>
    <property type="evidence" value="ECO:0007669"/>
    <property type="project" value="UniProtKB-KW"/>
</dbReference>
<dbReference type="AlphaFoldDB" id="A0A8E6L343"/>
<evidence type="ECO:0000256" key="3">
    <source>
        <dbReference type="ARBA" id="ARBA00022692"/>
    </source>
</evidence>
<keyword evidence="10" id="KW-0150">Chloroplast</keyword>
<evidence type="ECO:0000256" key="5">
    <source>
        <dbReference type="ARBA" id="ARBA00022989"/>
    </source>
</evidence>
<keyword evidence="9" id="KW-0050">Antiport</keyword>
<keyword evidence="10" id="KW-0934">Plastid</keyword>
<protein>
    <recommendedName>
        <fullName evidence="9">Potassium/proton antiporter CemA</fullName>
    </recommendedName>
    <alternativeName>
        <fullName evidence="9">Chloroplast envelope membrane protein A</fullName>
        <shortName evidence="9">CemA</shortName>
    </alternativeName>
</protein>
<keyword evidence="7 9" id="KW-0472">Membrane</keyword>
<keyword evidence="3 9" id="KW-0812">Transmembrane</keyword>
<keyword evidence="9" id="KW-0633">Potassium transport</keyword>
<feature type="transmembrane region" description="Helical" evidence="9">
    <location>
        <begin position="250"/>
        <end position="270"/>
    </location>
</feature>
<dbReference type="EMBL" id="MW810349">
    <property type="protein sequence ID" value="QVQ56728.1"/>
    <property type="molecule type" value="Genomic_DNA"/>
</dbReference>
<accession>A0A8E6L343</accession>
<dbReference type="GO" id="GO:0009706">
    <property type="term" value="C:chloroplast inner membrane"/>
    <property type="evidence" value="ECO:0007669"/>
    <property type="project" value="UniProtKB-SubCell"/>
</dbReference>
<evidence type="ECO:0000256" key="8">
    <source>
        <dbReference type="ARBA" id="ARBA00043980"/>
    </source>
</evidence>
<keyword evidence="4 9" id="KW-0375">Hydrogen ion transport</keyword>
<reference evidence="10" key="1">
    <citation type="submission" date="2021-03" db="EMBL/GenBank/DDBJ databases">
        <title>Transfer of the hemiparasitic marine red alga Erythrocystis saccata (Rhodomelaceae, Rhodophyta) to the tribe Streblocladieae inferred from organellar genome analysis.</title>
        <authorList>
            <person name="Hughey J.R."/>
        </authorList>
    </citation>
    <scope>NUCLEOTIDE SEQUENCE</scope>
</reference>
<evidence type="ECO:0000256" key="2">
    <source>
        <dbReference type="ARBA" id="ARBA00022448"/>
    </source>
</evidence>
<keyword evidence="9" id="KW-0630">Potassium</keyword>
<dbReference type="GO" id="GO:0015078">
    <property type="term" value="F:proton transmembrane transporter activity"/>
    <property type="evidence" value="ECO:0007669"/>
    <property type="project" value="UniProtKB-UniRule"/>
</dbReference>
<keyword evidence="5 9" id="KW-1133">Transmembrane helix</keyword>
<keyword evidence="2 9" id="KW-0813">Transport</keyword>
<comment type="similarity">
    <text evidence="8 9">Belongs to the CemA family.</text>
</comment>
<organism evidence="10">
    <name type="scientific">Erythrocystis saccata</name>
    <dbReference type="NCBI Taxonomy" id="2822695"/>
    <lineage>
        <taxon>Eukaryota</taxon>
        <taxon>Rhodophyta</taxon>
        <taxon>Florideophyceae</taxon>
        <taxon>Rhodymeniophycidae</taxon>
        <taxon>Ceramiales</taxon>
        <taxon>Rhodomelaceae</taxon>
        <taxon>Erythrocystis</taxon>
    </lineage>
</organism>
<sequence length="290" mass="33620">MIVIVSTKYIKIMKYWNLKKINQYALEKTGIVPRSMSKLFNRFKQELNPNAEVEALEDFKAAKYQTSTSVKYIIVLFLSPILINQFSKIFILDPLINQIWNKNSSSIFLNLSQEERAFADLQRFEEKLHFEILIGKLDPLSTDSVQKKMSAKALEISLEYSKESANAIKNIIADFISIIIFVSILIINKRQFSILKSFVNESVYGLSDTAKAFLIILFTDVFVGFHSPHGWEIVIEAILRHFGLPESRDFIFIFISTFPVVLDTIFKYWIFRYLNRISPSAVATYHNMNE</sequence>
<comment type="function">
    <text evidence="9">Contributes to K(+)/H(+) antiport activity by supporting proton efflux to control proton extrusion and homeostasis in chloroplasts in a light-dependent manner to modulate photosynthesis. Prevents excessive induction of non-photochemical quenching (NPQ) under continuous-light conditions. Indirectly promotes efficient inorganic carbon uptake into chloroplasts.</text>
</comment>
<evidence type="ECO:0000313" key="10">
    <source>
        <dbReference type="EMBL" id="QVQ56728.1"/>
    </source>
</evidence>
<evidence type="ECO:0000256" key="7">
    <source>
        <dbReference type="ARBA" id="ARBA00023136"/>
    </source>
</evidence>
<geneLocation type="chloroplast" evidence="10"/>
<dbReference type="PANTHER" id="PTHR33650:SF2">
    <property type="entry name" value="CHLOROPLAST ENVELOPE MEMBRANE PROTEIN"/>
    <property type="match status" value="1"/>
</dbReference>
<evidence type="ECO:0000256" key="6">
    <source>
        <dbReference type="ARBA" id="ARBA00023065"/>
    </source>
</evidence>
<proteinExistence type="inferred from homology"/>
<dbReference type="Pfam" id="PF03040">
    <property type="entry name" value="CemA"/>
    <property type="match status" value="1"/>
</dbReference>
<dbReference type="PANTHER" id="PTHR33650">
    <property type="entry name" value="CHLOROPLAST ENVELOPE MEMBRANE PROTEIN-RELATED"/>
    <property type="match status" value="1"/>
</dbReference>
<comment type="catalytic activity">
    <reaction evidence="9">
        <text>K(+)(in) + H(+)(out) = K(+)(out) + H(+)(in)</text>
        <dbReference type="Rhea" id="RHEA:29467"/>
        <dbReference type="ChEBI" id="CHEBI:15378"/>
        <dbReference type="ChEBI" id="CHEBI:29103"/>
    </reaction>
</comment>
<feature type="transmembrane region" description="Helical" evidence="9">
    <location>
        <begin position="72"/>
        <end position="91"/>
    </location>
</feature>
<dbReference type="InterPro" id="IPR004282">
    <property type="entry name" value="CemA"/>
</dbReference>
<keyword evidence="9" id="KW-1001">Plastid inner membrane</keyword>
<gene>
    <name evidence="9 10" type="primary">cemA</name>
</gene>
<evidence type="ECO:0000256" key="9">
    <source>
        <dbReference type="HAMAP-Rule" id="MF_01308"/>
    </source>
</evidence>